<evidence type="ECO:0000256" key="6">
    <source>
        <dbReference type="PROSITE-ProRule" id="PRU10133"/>
    </source>
</evidence>
<dbReference type="Proteomes" id="UP000009022">
    <property type="component" value="Unassembled WGS sequence"/>
</dbReference>
<keyword evidence="2" id="KW-0808">Transferase</keyword>
<protein>
    <recommendedName>
        <fullName evidence="1">E2 ubiquitin-conjugating enzyme</fullName>
        <ecNumber evidence="1">2.3.2.23</ecNumber>
    </recommendedName>
</protein>
<dbReference type="PhylomeDB" id="B3S848"/>
<evidence type="ECO:0000313" key="10">
    <source>
        <dbReference type="EMBL" id="EDV21040.1"/>
    </source>
</evidence>
<evidence type="ECO:0000256" key="5">
    <source>
        <dbReference type="ARBA" id="ARBA00022840"/>
    </source>
</evidence>
<proteinExistence type="inferred from homology"/>
<gene>
    <name evidence="10" type="ORF">TRIADDRAFT_50876</name>
</gene>
<dbReference type="GO" id="GO:0000209">
    <property type="term" value="P:protein polyubiquitination"/>
    <property type="evidence" value="ECO:0000318"/>
    <property type="project" value="GO_Central"/>
</dbReference>
<evidence type="ECO:0000256" key="2">
    <source>
        <dbReference type="ARBA" id="ARBA00022679"/>
    </source>
</evidence>
<dbReference type="eggNOG" id="KOG0417">
    <property type="taxonomic scope" value="Eukaryota"/>
</dbReference>
<dbReference type="GO" id="GO:0005634">
    <property type="term" value="C:nucleus"/>
    <property type="evidence" value="ECO:0000318"/>
    <property type="project" value="GO_Central"/>
</dbReference>
<dbReference type="AlphaFoldDB" id="B3S848"/>
<organism evidence="10 11">
    <name type="scientific">Trichoplax adhaerens</name>
    <name type="common">Trichoplax reptans</name>
    <dbReference type="NCBI Taxonomy" id="10228"/>
    <lineage>
        <taxon>Eukaryota</taxon>
        <taxon>Metazoa</taxon>
        <taxon>Placozoa</taxon>
        <taxon>Uniplacotomia</taxon>
        <taxon>Trichoplacea</taxon>
        <taxon>Trichoplacidae</taxon>
        <taxon>Trichoplax</taxon>
    </lineage>
</organism>
<keyword evidence="3 7" id="KW-0547">Nucleotide-binding</keyword>
<accession>B3S848</accession>
<dbReference type="CDD" id="cd23793">
    <property type="entry name" value="UBCc_UBE2E"/>
    <property type="match status" value="1"/>
</dbReference>
<name>B3S848_TRIAD</name>
<dbReference type="InParanoid" id="B3S848"/>
<dbReference type="GeneID" id="6757583"/>
<keyword evidence="5 7" id="KW-0067">ATP-binding</keyword>
<evidence type="ECO:0000256" key="7">
    <source>
        <dbReference type="RuleBase" id="RU362109"/>
    </source>
</evidence>
<feature type="compositionally biased region" description="Basic and acidic residues" evidence="8">
    <location>
        <begin position="1"/>
        <end position="13"/>
    </location>
</feature>
<dbReference type="PROSITE" id="PS50127">
    <property type="entry name" value="UBC_2"/>
    <property type="match status" value="1"/>
</dbReference>
<dbReference type="SUPFAM" id="SSF54495">
    <property type="entry name" value="UBC-like"/>
    <property type="match status" value="1"/>
</dbReference>
<dbReference type="OMA" id="NRGEHDR"/>
<dbReference type="FunFam" id="3.10.110.10:FF:000003">
    <property type="entry name" value="Ubiquitin-conjugating enzyme E2 E3"/>
    <property type="match status" value="1"/>
</dbReference>
<keyword evidence="11" id="KW-1185">Reference proteome</keyword>
<dbReference type="GO" id="GO:0005524">
    <property type="term" value="F:ATP binding"/>
    <property type="evidence" value="ECO:0007669"/>
    <property type="project" value="UniProtKB-UniRule"/>
</dbReference>
<dbReference type="InterPro" id="IPR023313">
    <property type="entry name" value="UBQ-conjugating_AS"/>
</dbReference>
<evidence type="ECO:0000256" key="8">
    <source>
        <dbReference type="SAM" id="MobiDB-lite"/>
    </source>
</evidence>
<dbReference type="KEGG" id="tad:TRIADDRAFT_50876"/>
<dbReference type="SMART" id="SM00212">
    <property type="entry name" value="UBCc"/>
    <property type="match status" value="1"/>
</dbReference>
<dbReference type="EMBL" id="DS985255">
    <property type="protein sequence ID" value="EDV21040.1"/>
    <property type="molecule type" value="Genomic_DNA"/>
</dbReference>
<feature type="domain" description="UBC core" evidence="9">
    <location>
        <begin position="36"/>
        <end position="182"/>
    </location>
</feature>
<dbReference type="OrthoDB" id="7851174at2759"/>
<dbReference type="InterPro" id="IPR016135">
    <property type="entry name" value="UBQ-conjugating_enzyme/RWD"/>
</dbReference>
<dbReference type="Pfam" id="PF00179">
    <property type="entry name" value="UQ_con"/>
    <property type="match status" value="1"/>
</dbReference>
<dbReference type="FunCoup" id="B3S848">
    <property type="interactions" value="1949"/>
</dbReference>
<dbReference type="Gene3D" id="3.10.110.10">
    <property type="entry name" value="Ubiquitin Conjugating Enzyme"/>
    <property type="match status" value="1"/>
</dbReference>
<feature type="region of interest" description="Disordered" evidence="8">
    <location>
        <begin position="1"/>
        <end position="36"/>
    </location>
</feature>
<evidence type="ECO:0000313" key="11">
    <source>
        <dbReference type="Proteomes" id="UP000009022"/>
    </source>
</evidence>
<evidence type="ECO:0000256" key="4">
    <source>
        <dbReference type="ARBA" id="ARBA00022786"/>
    </source>
</evidence>
<feature type="compositionally biased region" description="Polar residues" evidence="8">
    <location>
        <begin position="14"/>
        <end position="29"/>
    </location>
</feature>
<feature type="active site" description="Glycyl thioester intermediate" evidence="6">
    <location>
        <position position="120"/>
    </location>
</feature>
<evidence type="ECO:0000259" key="9">
    <source>
        <dbReference type="PROSITE" id="PS50127"/>
    </source>
</evidence>
<dbReference type="HOGENOM" id="CLU_030988_14_4_1"/>
<dbReference type="InterPro" id="IPR000608">
    <property type="entry name" value="UBC"/>
</dbReference>
<sequence length="182" mass="20279">MSQNKKETSRSTRQEATTAQSSGSKNAGNKTKALPLSSRRILKELADISSDPPPNCSAGPKDDNIYEWLCTLLGPAGSVYEGGIFLLDLHFTNDYPFKPPKITFRTRIYHCNINSQGMICLDILKENWSPAFTISKVLLSISALLSNCNPKDPLVGSIATQYLNERQEHDKIALEWTKKYAK</sequence>
<dbReference type="PANTHER" id="PTHR24068">
    <property type="entry name" value="UBIQUITIN-CONJUGATING ENZYME E2"/>
    <property type="match status" value="1"/>
</dbReference>
<dbReference type="RefSeq" id="XP_002116370.1">
    <property type="nucleotide sequence ID" value="XM_002116334.1"/>
</dbReference>
<reference evidence="10 11" key="1">
    <citation type="journal article" date="2008" name="Nature">
        <title>The Trichoplax genome and the nature of placozoans.</title>
        <authorList>
            <person name="Srivastava M."/>
            <person name="Begovic E."/>
            <person name="Chapman J."/>
            <person name="Putnam N.H."/>
            <person name="Hellsten U."/>
            <person name="Kawashima T."/>
            <person name="Kuo A."/>
            <person name="Mitros T."/>
            <person name="Salamov A."/>
            <person name="Carpenter M.L."/>
            <person name="Signorovitch A.Y."/>
            <person name="Moreno M.A."/>
            <person name="Kamm K."/>
            <person name="Grimwood J."/>
            <person name="Schmutz J."/>
            <person name="Shapiro H."/>
            <person name="Grigoriev I.V."/>
            <person name="Buss L.W."/>
            <person name="Schierwater B."/>
            <person name="Dellaporta S.L."/>
            <person name="Rokhsar D.S."/>
        </authorList>
    </citation>
    <scope>NUCLEOTIDE SEQUENCE [LARGE SCALE GENOMIC DNA]</scope>
    <source>
        <strain evidence="10 11">Grell-BS-1999</strain>
    </source>
</reference>
<dbReference type="PROSITE" id="PS00183">
    <property type="entry name" value="UBC_1"/>
    <property type="match status" value="1"/>
</dbReference>
<dbReference type="STRING" id="10228.B3S848"/>
<comment type="similarity">
    <text evidence="7">Belongs to the ubiquitin-conjugating enzyme family.</text>
</comment>
<evidence type="ECO:0000256" key="3">
    <source>
        <dbReference type="ARBA" id="ARBA00022741"/>
    </source>
</evidence>
<dbReference type="GO" id="GO:0061631">
    <property type="term" value="F:ubiquitin conjugating enzyme activity"/>
    <property type="evidence" value="ECO:0000318"/>
    <property type="project" value="GO_Central"/>
</dbReference>
<evidence type="ECO:0000256" key="1">
    <source>
        <dbReference type="ARBA" id="ARBA00012486"/>
    </source>
</evidence>
<dbReference type="EC" id="2.3.2.23" evidence="1"/>
<dbReference type="CTD" id="6757583"/>
<keyword evidence="4 7" id="KW-0833">Ubl conjugation pathway</keyword>